<accession>A0A8C4Y3A7</accession>
<reference evidence="2" key="1">
    <citation type="submission" date="2025-08" db="UniProtKB">
        <authorList>
            <consortium name="Ensembl"/>
        </authorList>
    </citation>
    <scope>IDENTIFICATION</scope>
</reference>
<dbReference type="OrthoDB" id="3176171at2759"/>
<dbReference type="Ensembl" id="ENSGEVT00005017281.1">
    <property type="protein sequence ID" value="ENSGEVP00005016454.1"/>
    <property type="gene ID" value="ENSGEVG00005011655.1"/>
</dbReference>
<organism evidence="2 3">
    <name type="scientific">Gopherus evgoodei</name>
    <name type="common">Goodes thornscrub tortoise</name>
    <dbReference type="NCBI Taxonomy" id="1825980"/>
    <lineage>
        <taxon>Eukaryota</taxon>
        <taxon>Metazoa</taxon>
        <taxon>Chordata</taxon>
        <taxon>Craniata</taxon>
        <taxon>Vertebrata</taxon>
        <taxon>Euteleostomi</taxon>
        <taxon>Archelosauria</taxon>
        <taxon>Testudinata</taxon>
        <taxon>Testudines</taxon>
        <taxon>Cryptodira</taxon>
        <taxon>Durocryptodira</taxon>
        <taxon>Testudinoidea</taxon>
        <taxon>Testudinidae</taxon>
        <taxon>Gopherus</taxon>
    </lineage>
</organism>
<protein>
    <recommendedName>
        <fullName evidence="1">Kinesin-like protein KIF6/9 C-terminal domain-containing protein</fullName>
    </recommendedName>
</protein>
<dbReference type="Proteomes" id="UP000694390">
    <property type="component" value="Unassembled WGS sequence"/>
</dbReference>
<name>A0A8C4Y3A7_9SAUR</name>
<dbReference type="GeneTree" id="ENSGT00930000151269"/>
<reference evidence="2" key="2">
    <citation type="submission" date="2025-09" db="UniProtKB">
        <authorList>
            <consortium name="Ensembl"/>
        </authorList>
    </citation>
    <scope>IDENTIFICATION</scope>
</reference>
<dbReference type="Pfam" id="PF23735">
    <property type="entry name" value="KIF9"/>
    <property type="match status" value="1"/>
</dbReference>
<dbReference type="InterPro" id="IPR056524">
    <property type="entry name" value="KIF6/9_C"/>
</dbReference>
<keyword evidence="3" id="KW-1185">Reference proteome</keyword>
<dbReference type="AlphaFoldDB" id="A0A8C4Y3A7"/>
<sequence length="223" mass="26049">MREREMSLGRQEAFEIFKRDYLFNHLHFVSFTDHLKGEITQRHMQRAALGKSRIFLYDYKTMFNRLKGLKIEIEHLQLLMEKAKVKLQKDFEVWWSEEASNLQPLNLPFFQTEKKGNGNREHGINLFTHLNIPAYFRTPQSSSSSVPLTGDSQTDADILAFIKARQNLLQKKGKPCSIMCGSQRRLGITKTDKLQFQAHSVSERDSYRTEDDQHILNCAKVQL</sequence>
<proteinExistence type="predicted"/>
<evidence type="ECO:0000313" key="2">
    <source>
        <dbReference type="Ensembl" id="ENSGEVP00005016454.1"/>
    </source>
</evidence>
<feature type="domain" description="Kinesin-like protein KIF6/9 C-terminal" evidence="1">
    <location>
        <begin position="58"/>
        <end position="103"/>
    </location>
</feature>
<evidence type="ECO:0000259" key="1">
    <source>
        <dbReference type="Pfam" id="PF23735"/>
    </source>
</evidence>
<evidence type="ECO:0000313" key="3">
    <source>
        <dbReference type="Proteomes" id="UP000694390"/>
    </source>
</evidence>